<evidence type="ECO:0000256" key="2">
    <source>
        <dbReference type="ARBA" id="ARBA00022801"/>
    </source>
</evidence>
<feature type="binding site" evidence="3">
    <location>
        <position position="189"/>
    </location>
    <ligand>
        <name>Zn(2+)</name>
        <dbReference type="ChEBI" id="CHEBI:29105"/>
        <label>1</label>
    </ligand>
</feature>
<dbReference type="Pfam" id="PF01546">
    <property type="entry name" value="Peptidase_M20"/>
    <property type="match status" value="1"/>
</dbReference>
<dbReference type="CDD" id="cd03884">
    <property type="entry name" value="M20_bAS"/>
    <property type="match status" value="1"/>
</dbReference>
<proteinExistence type="inferred from homology"/>
<dbReference type="GO" id="GO:0016813">
    <property type="term" value="F:hydrolase activity, acting on carbon-nitrogen (but not peptide) bonds, in linear amidines"/>
    <property type="evidence" value="ECO:0007669"/>
    <property type="project" value="InterPro"/>
</dbReference>
<evidence type="ECO:0000256" key="1">
    <source>
        <dbReference type="ARBA" id="ARBA00006153"/>
    </source>
</evidence>
<comment type="similarity">
    <text evidence="1">Belongs to the peptidase M20 family.</text>
</comment>
<feature type="binding site" evidence="3">
    <location>
        <position position="128"/>
    </location>
    <ligand>
        <name>Zn(2+)</name>
        <dbReference type="ChEBI" id="CHEBI:29105"/>
        <label>2</label>
    </ligand>
</feature>
<evidence type="ECO:0000259" key="5">
    <source>
        <dbReference type="Pfam" id="PF07687"/>
    </source>
</evidence>
<dbReference type="InterPro" id="IPR036264">
    <property type="entry name" value="Bact_exopeptidase_dim_dom"/>
</dbReference>
<keyword evidence="3" id="KW-0862">Zinc</keyword>
<sequence length="417" mass="45067">MVMMKANQQRYWDALMELGTITDAALPYTRRSFSETFLKGRQWISERMQQLGMVVHVDAAGNLVGRLAGTDKNSGVIAVGSHSDTVPGGGRFDGVAGVVAGLECVASLQERNIQLNHTLEVIDFLAEEPSEWGQSCIGSRGISGHLSEDILRCAHPQTEELLADAIVRMGGRPNDLVKRDDIKAFFEIHIEQGCVLENEALPIGVVSAIVGIIRVHIKFKGQAAHAGTTPMHMRSDALLAAAQTACDIRHFATQMASDKPEHYVVATCGQFNVKPNASNVVPGFAEISVEMRSDHRPSMEALHRQLEQIAAQAAAMNQVTLLSCETVTDTQPVVCAPQLMSHIRDASDSLGLPYKVMPSGAGHDAAFLSHICPSAMIFVPSKEGKSHCAHEWTSAQELAQGISVLIEAIERFDGTSK</sequence>
<dbReference type="SUPFAM" id="SSF53187">
    <property type="entry name" value="Zn-dependent exopeptidases"/>
    <property type="match status" value="1"/>
</dbReference>
<evidence type="ECO:0000256" key="4">
    <source>
        <dbReference type="PIRSR" id="PIRSR001235-2"/>
    </source>
</evidence>
<protein>
    <submittedName>
        <fullName evidence="6">Zn-dependent hydrolase</fullName>
    </submittedName>
</protein>
<feature type="binding site" evidence="3">
    <location>
        <position position="82"/>
    </location>
    <ligand>
        <name>Zn(2+)</name>
        <dbReference type="ChEBI" id="CHEBI:29105"/>
        <label>1</label>
    </ligand>
</feature>
<dbReference type="NCBIfam" id="TIGR01879">
    <property type="entry name" value="hydantase"/>
    <property type="match status" value="1"/>
</dbReference>
<keyword evidence="3" id="KW-0479">Metal-binding</keyword>
<dbReference type="PANTHER" id="PTHR32494:SF5">
    <property type="entry name" value="ALLANTOATE AMIDOHYDROLASE"/>
    <property type="match status" value="1"/>
</dbReference>
<dbReference type="PROSITE" id="PS00758">
    <property type="entry name" value="ARGE_DAPE_CPG2_1"/>
    <property type="match status" value="1"/>
</dbReference>
<gene>
    <name evidence="6" type="ORF">DD666_13280</name>
</gene>
<feature type="binding site" evidence="3">
    <location>
        <position position="93"/>
    </location>
    <ligand>
        <name>Zn(2+)</name>
        <dbReference type="ChEBI" id="CHEBI:29105"/>
        <label>1</label>
    </ligand>
</feature>
<dbReference type="Pfam" id="PF07687">
    <property type="entry name" value="M20_dimer"/>
    <property type="match status" value="1"/>
</dbReference>
<evidence type="ECO:0000313" key="6">
    <source>
        <dbReference type="EMBL" id="HBP30379.1"/>
    </source>
</evidence>
<feature type="binding site" evidence="4">
    <location>
        <position position="214"/>
    </location>
    <ligand>
        <name>allantoate</name>
        <dbReference type="ChEBI" id="CHEBI:17536"/>
    </ligand>
</feature>
<dbReference type="PANTHER" id="PTHR32494">
    <property type="entry name" value="ALLANTOATE DEIMINASE-RELATED"/>
    <property type="match status" value="1"/>
</dbReference>
<organism evidence="6 7">
    <name type="scientific">Advenella kashmirensis</name>
    <dbReference type="NCBI Taxonomy" id="310575"/>
    <lineage>
        <taxon>Bacteria</taxon>
        <taxon>Pseudomonadati</taxon>
        <taxon>Pseudomonadota</taxon>
        <taxon>Betaproteobacteria</taxon>
        <taxon>Burkholderiales</taxon>
        <taxon>Alcaligenaceae</taxon>
    </lineage>
</organism>
<dbReference type="Gene3D" id="3.40.630.10">
    <property type="entry name" value="Zn peptidases"/>
    <property type="match status" value="1"/>
</dbReference>
<accession>A0A356LHR8</accession>
<feature type="binding site" evidence="3">
    <location>
        <position position="93"/>
    </location>
    <ligand>
        <name>Zn(2+)</name>
        <dbReference type="ChEBI" id="CHEBI:29105"/>
        <label>2</label>
    </ligand>
</feature>
<dbReference type="InterPro" id="IPR010158">
    <property type="entry name" value="Amidase_Cbmase"/>
</dbReference>
<dbReference type="Gene3D" id="3.30.70.360">
    <property type="match status" value="1"/>
</dbReference>
<dbReference type="SUPFAM" id="SSF55031">
    <property type="entry name" value="Bacterial exopeptidase dimerisation domain"/>
    <property type="match status" value="1"/>
</dbReference>
<feature type="binding site" evidence="3">
    <location>
        <position position="387"/>
    </location>
    <ligand>
        <name>Zn(2+)</name>
        <dbReference type="ChEBI" id="CHEBI:29105"/>
        <label>2</label>
    </ligand>
</feature>
<name>A0A356LHR8_9BURK</name>
<dbReference type="InterPro" id="IPR002933">
    <property type="entry name" value="Peptidase_M20"/>
</dbReference>
<feature type="domain" description="Peptidase M20 dimerisation" evidence="5">
    <location>
        <begin position="210"/>
        <end position="314"/>
    </location>
</feature>
<comment type="caution">
    <text evidence="6">The sequence shown here is derived from an EMBL/GenBank/DDBJ whole genome shotgun (WGS) entry which is preliminary data.</text>
</comment>
<evidence type="ECO:0000256" key="3">
    <source>
        <dbReference type="PIRSR" id="PIRSR001235-1"/>
    </source>
</evidence>
<dbReference type="NCBIfam" id="NF006771">
    <property type="entry name" value="PRK09290.1-5"/>
    <property type="match status" value="1"/>
</dbReference>
<dbReference type="Proteomes" id="UP000264036">
    <property type="component" value="Unassembled WGS sequence"/>
</dbReference>
<dbReference type="GO" id="GO:0046872">
    <property type="term" value="F:metal ion binding"/>
    <property type="evidence" value="ECO:0007669"/>
    <property type="project" value="UniProtKB-KW"/>
</dbReference>
<dbReference type="EMBL" id="DOEK01000029">
    <property type="protein sequence ID" value="HBP30379.1"/>
    <property type="molecule type" value="Genomic_DNA"/>
</dbReference>
<evidence type="ECO:0000313" key="7">
    <source>
        <dbReference type="Proteomes" id="UP000264036"/>
    </source>
</evidence>
<keyword evidence="2 6" id="KW-0378">Hydrolase</keyword>
<dbReference type="InterPro" id="IPR011650">
    <property type="entry name" value="Peptidase_M20_dimer"/>
</dbReference>
<feature type="binding site" evidence="4">
    <location>
        <position position="292"/>
    </location>
    <ligand>
        <name>allantoate</name>
        <dbReference type="ChEBI" id="CHEBI:17536"/>
    </ligand>
</feature>
<reference evidence="6 7" key="1">
    <citation type="journal article" date="2018" name="Nat. Biotechnol.">
        <title>A standardized bacterial taxonomy based on genome phylogeny substantially revises the tree of life.</title>
        <authorList>
            <person name="Parks D.H."/>
            <person name="Chuvochina M."/>
            <person name="Waite D.W."/>
            <person name="Rinke C."/>
            <person name="Skarshewski A."/>
            <person name="Chaumeil P.A."/>
            <person name="Hugenholtz P."/>
        </authorList>
    </citation>
    <scope>NUCLEOTIDE SEQUENCE [LARGE SCALE GENOMIC DNA]</scope>
    <source>
        <strain evidence="6">UBA10707</strain>
    </source>
</reference>
<dbReference type="AlphaFoldDB" id="A0A356LHR8"/>
<dbReference type="InterPro" id="IPR001261">
    <property type="entry name" value="ArgE/DapE_CS"/>
</dbReference>
<comment type="cofactor">
    <cofactor evidence="3">
        <name>Zn(2+)</name>
        <dbReference type="ChEBI" id="CHEBI:29105"/>
    </cofactor>
    <text evidence="3">Binds 2 Zn(2+) ions per subunit.</text>
</comment>
<dbReference type="PIRSF" id="PIRSF001235">
    <property type="entry name" value="Amidase_carbamoylase"/>
    <property type="match status" value="1"/>
</dbReference>
<feature type="binding site" evidence="4">
    <location>
        <position position="279"/>
    </location>
    <ligand>
        <name>allantoate</name>
        <dbReference type="ChEBI" id="CHEBI:17536"/>
    </ligand>
</feature>